<sequence length="1065" mass="117170">MAPSFRSRSPGGESKQTAKDLAVNTLLATLRVTKEASAAFPPLQSVAGGLLAVADIVKKMTANADDIETVTKYINSLNEVLAAAKPPEGAAYPKSLQDRIEKLSREIESISRDLQSLKSRRLFSRLISSDETSDKIQECLRSLSWCIHNFNVPSSIAIEMAVDSSRVICEKDTQLDTLATIWSWTKRAPQDPSPARALDAKDSRVFWLSGLAGAGKSTIAQTIAKRCDDAQFLGASFFCSRDSHECSNIQLIFPTIAYQLYTRSTRFRNEVSKVLQEDQDIHEASPSRQLQRLIVEPLRIAREEGNFPECAVVIDALDECRDDDATSVVLRALSHYVDALGPLRFLITSRPIPRVHGGFRLPGLVNNTKHLALETDIPAETARHDIELFLRIQLEEVRQVYGVKTKPWPRPSNISLLAERSNTLFIFAATAVKFVKDDRVCNPERQLTRLLDSEQPILDSAMSPHRSLDLLYLQVLQEAFPKLDGTLMAQFKLVLGSIVLIRDRLSPSALEDLLNRQSNAVRVESTLLPLRSLITVLERSEGEVIRLIHPSFHDFLVDRSRCTDVNFVVNPKLQHTVLAKCCLSALKDLRRDMCAIGDTSKLNGEVSGLHKRISRGIPASLQYACRHWAFHVSNADIDDETVQLLSSFCVPEFMLRWLEVLSLLGELGGAINALHSARLALEVLPAPVSEILVLLDDCGRLVREFYPGLSACASQAYSGVISFCPTEIRFWKLHMSSNTDDIPRLVSGMQQSWGPCLSIMEGHFDNVTSVAFSPTGDKVVSGSGDGTIRLWNVETGSHLHTLYGHSQGVNAVAFSPNGQEIASGSDDATVKVWDSVTGACLRTLTNHDQSWVETVAYSPDGRWLASGEHDGAIILWRLDVETTTQLVMYGHESAMHAITFTRSSSFIISASSDGRCQVWDHQQSLSIRSYGRGVPATSVAIAGDDKTVACGYVDASIVLLDFTTLTCTRELKGHHAGIGSLAFSPDNPILASASWDHDINLWSMEDGEQIGTLDLLIQFRLVSSYMAVEVSSSSTHEASRDAPLPDSPTYPWAVRAALSASQAAP</sequence>
<gene>
    <name evidence="5" type="ORF">EVJ58_g7671</name>
</gene>
<dbReference type="PROSITE" id="PS50294">
    <property type="entry name" value="WD_REPEATS_REGION"/>
    <property type="match status" value="5"/>
</dbReference>
<organism evidence="5 6">
    <name type="scientific">Rhodofomes roseus</name>
    <dbReference type="NCBI Taxonomy" id="34475"/>
    <lineage>
        <taxon>Eukaryota</taxon>
        <taxon>Fungi</taxon>
        <taxon>Dikarya</taxon>
        <taxon>Basidiomycota</taxon>
        <taxon>Agaricomycotina</taxon>
        <taxon>Agaricomycetes</taxon>
        <taxon>Polyporales</taxon>
        <taxon>Rhodofomes</taxon>
    </lineage>
</organism>
<reference evidence="5 6" key="1">
    <citation type="submission" date="2019-01" db="EMBL/GenBank/DDBJ databases">
        <title>Genome sequencing of the rare red list fungi Fomitopsis rosea.</title>
        <authorList>
            <person name="Buettner E."/>
            <person name="Kellner H."/>
        </authorList>
    </citation>
    <scope>NUCLEOTIDE SEQUENCE [LARGE SCALE GENOMIC DNA]</scope>
    <source>
        <strain evidence="5 6">DSM 105464</strain>
    </source>
</reference>
<accession>A0A4Y9Y394</accession>
<dbReference type="InterPro" id="IPR001680">
    <property type="entry name" value="WD40_rpt"/>
</dbReference>
<evidence type="ECO:0000256" key="2">
    <source>
        <dbReference type="ARBA" id="ARBA00022737"/>
    </source>
</evidence>
<evidence type="ECO:0000313" key="6">
    <source>
        <dbReference type="Proteomes" id="UP000298390"/>
    </source>
</evidence>
<dbReference type="SUPFAM" id="SSF52540">
    <property type="entry name" value="P-loop containing nucleoside triphosphate hydrolases"/>
    <property type="match status" value="1"/>
</dbReference>
<dbReference type="PANTHER" id="PTHR19848">
    <property type="entry name" value="WD40 REPEAT PROTEIN"/>
    <property type="match status" value="1"/>
</dbReference>
<dbReference type="PROSITE" id="PS50082">
    <property type="entry name" value="WD_REPEATS_2"/>
    <property type="match status" value="5"/>
</dbReference>
<protein>
    <recommendedName>
        <fullName evidence="4">Nephrocystin 3-like N-terminal domain-containing protein</fullName>
    </recommendedName>
</protein>
<dbReference type="InterPro" id="IPR019775">
    <property type="entry name" value="WD40_repeat_CS"/>
</dbReference>
<feature type="repeat" description="WD" evidence="3">
    <location>
        <begin position="888"/>
        <end position="929"/>
    </location>
</feature>
<dbReference type="InterPro" id="IPR059179">
    <property type="entry name" value="MLKL-like_MCAfunc"/>
</dbReference>
<dbReference type="Pfam" id="PF24883">
    <property type="entry name" value="NPHP3_N"/>
    <property type="match status" value="1"/>
</dbReference>
<dbReference type="CDD" id="cd00200">
    <property type="entry name" value="WD40"/>
    <property type="match status" value="1"/>
</dbReference>
<keyword evidence="1 3" id="KW-0853">WD repeat</keyword>
<feature type="repeat" description="WD" evidence="3">
    <location>
        <begin position="971"/>
        <end position="1012"/>
    </location>
</feature>
<feature type="domain" description="Nephrocystin 3-like N-terminal" evidence="4">
    <location>
        <begin position="199"/>
        <end position="350"/>
    </location>
</feature>
<evidence type="ECO:0000256" key="1">
    <source>
        <dbReference type="ARBA" id="ARBA00022574"/>
    </source>
</evidence>
<dbReference type="InterPro" id="IPR036322">
    <property type="entry name" value="WD40_repeat_dom_sf"/>
</dbReference>
<dbReference type="SUPFAM" id="SSF50978">
    <property type="entry name" value="WD40 repeat-like"/>
    <property type="match status" value="1"/>
</dbReference>
<dbReference type="InterPro" id="IPR027417">
    <property type="entry name" value="P-loop_NTPase"/>
</dbReference>
<dbReference type="STRING" id="34475.A0A4Y9Y394"/>
<evidence type="ECO:0000256" key="3">
    <source>
        <dbReference type="PROSITE-ProRule" id="PRU00221"/>
    </source>
</evidence>
<dbReference type="AlphaFoldDB" id="A0A4Y9Y394"/>
<evidence type="ECO:0000313" key="5">
    <source>
        <dbReference type="EMBL" id="TFY56398.1"/>
    </source>
</evidence>
<dbReference type="Pfam" id="PF00400">
    <property type="entry name" value="WD40"/>
    <property type="match status" value="5"/>
</dbReference>
<dbReference type="EMBL" id="SEKV01000508">
    <property type="protein sequence ID" value="TFY56398.1"/>
    <property type="molecule type" value="Genomic_DNA"/>
</dbReference>
<feature type="repeat" description="WD" evidence="3">
    <location>
        <begin position="760"/>
        <end position="801"/>
    </location>
</feature>
<dbReference type="SMART" id="SM00320">
    <property type="entry name" value="WD40"/>
    <property type="match status" value="6"/>
</dbReference>
<dbReference type="CDD" id="cd21037">
    <property type="entry name" value="MLKL_NTD"/>
    <property type="match status" value="1"/>
</dbReference>
<keyword evidence="2" id="KW-0677">Repeat</keyword>
<feature type="repeat" description="WD" evidence="3">
    <location>
        <begin position="845"/>
        <end position="886"/>
    </location>
</feature>
<dbReference type="PROSITE" id="PS00678">
    <property type="entry name" value="WD_REPEATS_1"/>
    <property type="match status" value="1"/>
</dbReference>
<dbReference type="Gene3D" id="3.40.50.300">
    <property type="entry name" value="P-loop containing nucleotide triphosphate hydrolases"/>
    <property type="match status" value="1"/>
</dbReference>
<proteinExistence type="predicted"/>
<dbReference type="PRINTS" id="PR00320">
    <property type="entry name" value="GPROTEINBRPT"/>
</dbReference>
<evidence type="ECO:0000259" key="4">
    <source>
        <dbReference type="Pfam" id="PF24883"/>
    </source>
</evidence>
<dbReference type="InterPro" id="IPR036537">
    <property type="entry name" value="Adaptor_Cbl_N_dom_sf"/>
</dbReference>
<dbReference type="InterPro" id="IPR056884">
    <property type="entry name" value="NPHP3-like_N"/>
</dbReference>
<dbReference type="GO" id="GO:0007166">
    <property type="term" value="P:cell surface receptor signaling pathway"/>
    <property type="evidence" value="ECO:0007669"/>
    <property type="project" value="InterPro"/>
</dbReference>
<comment type="caution">
    <text evidence="5">The sequence shown here is derived from an EMBL/GenBank/DDBJ whole genome shotgun (WGS) entry which is preliminary data.</text>
</comment>
<dbReference type="Gene3D" id="1.20.930.20">
    <property type="entry name" value="Adaptor protein Cbl, N-terminal domain"/>
    <property type="match status" value="1"/>
</dbReference>
<dbReference type="Proteomes" id="UP000298390">
    <property type="component" value="Unassembled WGS sequence"/>
</dbReference>
<dbReference type="PANTHER" id="PTHR19848:SF8">
    <property type="entry name" value="F-BOX AND WD REPEAT DOMAIN CONTAINING 7"/>
    <property type="match status" value="1"/>
</dbReference>
<feature type="repeat" description="WD" evidence="3">
    <location>
        <begin position="802"/>
        <end position="843"/>
    </location>
</feature>
<dbReference type="InterPro" id="IPR015943">
    <property type="entry name" value="WD40/YVTN_repeat-like_dom_sf"/>
</dbReference>
<dbReference type="Gene3D" id="2.130.10.10">
    <property type="entry name" value="YVTN repeat-like/Quinoprotein amine dehydrogenase"/>
    <property type="match status" value="2"/>
</dbReference>
<dbReference type="InterPro" id="IPR020472">
    <property type="entry name" value="WD40_PAC1"/>
</dbReference>
<name>A0A4Y9Y394_9APHY</name>